<dbReference type="eggNOG" id="ENOG50330IC">
    <property type="taxonomic scope" value="Bacteria"/>
</dbReference>
<gene>
    <name evidence="1" type="ordered locus">ABO_0154</name>
</gene>
<organism evidence="1 2">
    <name type="scientific">Alcanivorax borkumensis (strain ATCC 700651 / DSM 11573 / NCIMB 13689 / SK2)</name>
    <dbReference type="NCBI Taxonomy" id="393595"/>
    <lineage>
        <taxon>Bacteria</taxon>
        <taxon>Pseudomonadati</taxon>
        <taxon>Pseudomonadota</taxon>
        <taxon>Gammaproteobacteria</taxon>
        <taxon>Oceanospirillales</taxon>
        <taxon>Alcanivoracaceae</taxon>
        <taxon>Alcanivorax</taxon>
    </lineage>
</organism>
<evidence type="ECO:0000313" key="1">
    <source>
        <dbReference type="EMBL" id="CAL15602.1"/>
    </source>
</evidence>
<proteinExistence type="predicted"/>
<sequence>MSHNNTQSLAIACWDLSWLLQRDIRDGAFASLERVFDETQQRGFNTLRLDPCPHLIATPENGIHMDRCELMPQGAPATEVKIRHQLQQVLQSAHERGLKVWFSSRFINDSRARRSFVRRPEDYVRVWSETLSLIEQWGYLHNVAGVDFCYQFPSLPYAHGVARRVFKRSPERSLPSHWSAAAGERLEDYLREVPRALHALFPSVPVGLSTTVALSEQFRQLDTSELDFLDFSVWLDNDPRYRLASGDALPASGMLGKLANPMKQLLLDAGGMHWQRRLEDQLQRRMAFTRLRRLQPVISEGFVRQPQNLHKLPTGWADLHEMMVVNALTQGVERLTPTSLACPNYPWLWQEEEYLAHLNHLILSGQS</sequence>
<dbReference type="SUPFAM" id="SSF51445">
    <property type="entry name" value="(Trans)glycosidases"/>
    <property type="match status" value="1"/>
</dbReference>
<dbReference type="Pfam" id="PF12876">
    <property type="entry name" value="Cellulase-like"/>
    <property type="match status" value="1"/>
</dbReference>
<dbReference type="InterPro" id="IPR017853">
    <property type="entry name" value="GH"/>
</dbReference>
<accession>Q0VTB8</accession>
<dbReference type="HOGENOM" id="CLU_753623_0_0_6"/>
<dbReference type="KEGG" id="abo:ABO_0154"/>
<name>Q0VTB8_ALCBS</name>
<dbReference type="Proteomes" id="UP000008871">
    <property type="component" value="Chromosome"/>
</dbReference>
<reference evidence="1 2" key="1">
    <citation type="journal article" date="2006" name="Nat. Biotechnol.">
        <title>Genome sequence of the ubiquitous hydrocarbon-degrading marine bacterium Alcanivorax borkumensis.</title>
        <authorList>
            <person name="Schneiker S."/>
            <person name="Martins dos Santos V.A.P."/>
            <person name="Bartels D."/>
            <person name="Bekel T."/>
            <person name="Brecht M."/>
            <person name="Buhrmester J."/>
            <person name="Chernikova T.N."/>
            <person name="Denaro R."/>
            <person name="Ferrer M."/>
            <person name="Gertler C."/>
            <person name="Goesmann A."/>
            <person name="Golyshina O.V."/>
            <person name="Kaminski F."/>
            <person name="Khachane A.N."/>
            <person name="Lang S."/>
            <person name="Linke B."/>
            <person name="McHardy A.C."/>
            <person name="Meyer F."/>
            <person name="Nechitaylo T."/>
            <person name="Puehler A."/>
            <person name="Regenhardt D."/>
            <person name="Rupp O."/>
            <person name="Sabirova J.S."/>
            <person name="Selbitschka W."/>
            <person name="Yakimov M.M."/>
            <person name="Timmis K.N."/>
            <person name="Vorhoelter F.-J."/>
            <person name="Weidner S."/>
            <person name="Kaiser O."/>
            <person name="Golyshin P.N."/>
        </authorList>
    </citation>
    <scope>NUCLEOTIDE SEQUENCE [LARGE SCALE GENOMIC DNA]</scope>
    <source>
        <strain evidence="2">ATCC 700651 / DSM 11573 / NCIMB 13689 / SK2</strain>
    </source>
</reference>
<evidence type="ECO:0000313" key="2">
    <source>
        <dbReference type="Proteomes" id="UP000008871"/>
    </source>
</evidence>
<dbReference type="EMBL" id="AM286690">
    <property type="protein sequence ID" value="CAL15602.1"/>
    <property type="molecule type" value="Genomic_DNA"/>
</dbReference>
<protein>
    <recommendedName>
        <fullName evidence="3">Cellulase</fullName>
    </recommendedName>
</protein>
<dbReference type="InterPro" id="IPR024778">
    <property type="entry name" value="Put_cellulase"/>
</dbReference>
<keyword evidence="2" id="KW-1185">Reference proteome</keyword>
<dbReference type="RefSeq" id="WP_011587451.1">
    <property type="nucleotide sequence ID" value="NC_008260.1"/>
</dbReference>
<dbReference type="Gene3D" id="3.20.20.80">
    <property type="entry name" value="Glycosidases"/>
    <property type="match status" value="1"/>
</dbReference>
<evidence type="ECO:0008006" key="3">
    <source>
        <dbReference type="Google" id="ProtNLM"/>
    </source>
</evidence>
<dbReference type="AlphaFoldDB" id="Q0VTB8"/>